<dbReference type="PANTHER" id="PTHR28037">
    <property type="entry name" value="ALCOHOL O-ACETYLTRANSFERASE 1-RELATED"/>
    <property type="match status" value="1"/>
</dbReference>
<dbReference type="Pfam" id="PF07247">
    <property type="entry name" value="AATase"/>
    <property type="match status" value="1"/>
</dbReference>
<comment type="caution">
    <text evidence="1">The sequence shown here is derived from an EMBL/GenBank/DDBJ whole genome shotgun (WGS) entry which is preliminary data.</text>
</comment>
<dbReference type="GO" id="GO:0008080">
    <property type="term" value="F:N-acetyltransferase activity"/>
    <property type="evidence" value="ECO:0007669"/>
    <property type="project" value="TreeGrafter"/>
</dbReference>
<organism evidence="1 2">
    <name type="scientific">Trichoderma guizhouense</name>
    <dbReference type="NCBI Taxonomy" id="1491466"/>
    <lineage>
        <taxon>Eukaryota</taxon>
        <taxon>Fungi</taxon>
        <taxon>Dikarya</taxon>
        <taxon>Ascomycota</taxon>
        <taxon>Pezizomycotina</taxon>
        <taxon>Sordariomycetes</taxon>
        <taxon>Hypocreomycetidae</taxon>
        <taxon>Hypocreales</taxon>
        <taxon>Hypocreaceae</taxon>
        <taxon>Trichoderma</taxon>
    </lineage>
</organism>
<dbReference type="EMBL" id="LVVK01000014">
    <property type="protein sequence ID" value="OPB41814.1"/>
    <property type="molecule type" value="Genomic_DNA"/>
</dbReference>
<evidence type="ECO:0000313" key="1">
    <source>
        <dbReference type="EMBL" id="OPB41814.1"/>
    </source>
</evidence>
<dbReference type="Gene3D" id="3.30.559.10">
    <property type="entry name" value="Chloramphenicol acetyltransferase-like domain"/>
    <property type="match status" value="1"/>
</dbReference>
<dbReference type="InterPro" id="IPR023213">
    <property type="entry name" value="CAT-like_dom_sf"/>
</dbReference>
<dbReference type="InterPro" id="IPR010828">
    <property type="entry name" value="Atf2/Sli1-like"/>
</dbReference>
<reference evidence="1 2" key="1">
    <citation type="submission" date="2016-04" db="EMBL/GenBank/DDBJ databases">
        <title>Multiple horizontal gene transfer events from other fungi enriched the ability of the initially mycotrophic fungus Trichoderma (Ascomycota) to feed on dead plant biomass.</title>
        <authorList>
            <person name="Atanasova L."/>
            <person name="Chenthamara K."/>
            <person name="Zhang J."/>
            <person name="Grujic M."/>
            <person name="Henrissat B."/>
            <person name="Kuo A."/>
            <person name="Aertz A."/>
            <person name="Salamov A."/>
            <person name="Lipzen A."/>
            <person name="Labutti K."/>
            <person name="Barry K."/>
            <person name="Miao Y."/>
            <person name="Rahimi M.J."/>
            <person name="Shen Q."/>
            <person name="Grigoriev I.V."/>
            <person name="Kubicek C.P."/>
            <person name="Druzhinina I.S."/>
        </authorList>
    </citation>
    <scope>NUCLEOTIDE SEQUENCE [LARGE SCALE GENOMIC DNA]</scope>
    <source>
        <strain evidence="1 2">NJAU 4742</strain>
    </source>
</reference>
<protein>
    <recommendedName>
        <fullName evidence="3">Alcohol acetyltransferase</fullName>
    </recommendedName>
</protein>
<dbReference type="SUPFAM" id="SSF52777">
    <property type="entry name" value="CoA-dependent acyltransferases"/>
    <property type="match status" value="1"/>
</dbReference>
<sequence>MALSEKYTLLRESSLYDRMFYCFHRLGIQSNILVSAEYSSHDRTLSDNDIYAALATVIKAHPPLCAVGVRLPSSSTGKHSLHLALLHKIDLQKCVVFMDSDEETRVSPTLLENAHNTWDWTDDEPDTPWWKVLVVGRKHVVFVYHHFVGDGMSGTVFHRAFLAALNSLPLHSKPVPTQVSLTYPSTIQYPLEPTEHSNVTPSIPRLLWKMFIWYLLRLFFGGKLVFGDLPRPRPYAQSVVAKPVYTNRTITKVSSYRISSHKMRAVLSACRANQTTFTPLLCTLLNLTLAADFYPHAMFGASRFAFDLRPYLPSAQFGDLTRNNVIKNAAAGSAHIHYMEPFRKAVAKYSGSNDEAGKVSLFRSTVWQLVREHKSKMDSDIYGSIRDWMAGTLIGNTIEDFMTTSMPRIGHFTSDTYLVSNLGPFWSTPKGVSTTVDAKDMWTIDDMQFSAAATNGNVGSRSLVLNVAGVAGGDTVINVSYEDGIIDRETVGAILEKVMEKLDWLLD</sequence>
<dbReference type="InterPro" id="IPR052058">
    <property type="entry name" value="Alcohol_O-acetyltransferase"/>
</dbReference>
<accession>A0A1T3CL51</accession>
<name>A0A1T3CL51_9HYPO</name>
<dbReference type="AlphaFoldDB" id="A0A1T3CL51"/>
<dbReference type="OrthoDB" id="2150604at2759"/>
<gene>
    <name evidence="1" type="ORF">A0O28_0103740</name>
</gene>
<proteinExistence type="predicted"/>
<evidence type="ECO:0000313" key="2">
    <source>
        <dbReference type="Proteomes" id="UP000191004"/>
    </source>
</evidence>
<keyword evidence="2" id="KW-1185">Reference proteome</keyword>
<dbReference type="PANTHER" id="PTHR28037:SF1">
    <property type="entry name" value="ALCOHOL O-ACETYLTRANSFERASE 1-RELATED"/>
    <property type="match status" value="1"/>
</dbReference>
<evidence type="ECO:0008006" key="3">
    <source>
        <dbReference type="Google" id="ProtNLM"/>
    </source>
</evidence>
<dbReference type="Proteomes" id="UP000191004">
    <property type="component" value="Unassembled WGS sequence"/>
</dbReference>